<evidence type="ECO:0000313" key="2">
    <source>
        <dbReference type="EMBL" id="KAK3745113.1"/>
    </source>
</evidence>
<feature type="compositionally biased region" description="Basic and acidic residues" evidence="1">
    <location>
        <begin position="32"/>
        <end position="44"/>
    </location>
</feature>
<dbReference type="EMBL" id="JAWDGP010006237">
    <property type="protein sequence ID" value="KAK3745143.1"/>
    <property type="molecule type" value="Genomic_DNA"/>
</dbReference>
<feature type="compositionally biased region" description="Basic and acidic residues" evidence="1">
    <location>
        <begin position="86"/>
        <end position="99"/>
    </location>
</feature>
<evidence type="ECO:0000313" key="6">
    <source>
        <dbReference type="EMBL" id="KAK3762688.1"/>
    </source>
</evidence>
<evidence type="ECO:0000313" key="7">
    <source>
        <dbReference type="Proteomes" id="UP001283361"/>
    </source>
</evidence>
<gene>
    <name evidence="6" type="ORF">RRG08_049552</name>
    <name evidence="2" type="ORF">RRG08_062940</name>
    <name evidence="3" type="ORF">RRG08_062955</name>
    <name evidence="4" type="ORF">RRG08_062970</name>
    <name evidence="5" type="ORF">RRG08_062985</name>
</gene>
<protein>
    <submittedName>
        <fullName evidence="2">Uncharacterized protein</fullName>
    </submittedName>
</protein>
<feature type="compositionally biased region" description="Low complexity" evidence="1">
    <location>
        <begin position="62"/>
        <end position="73"/>
    </location>
</feature>
<dbReference type="EMBL" id="JAWDGP010004661">
    <property type="protein sequence ID" value="KAK3762688.1"/>
    <property type="molecule type" value="Genomic_DNA"/>
</dbReference>
<dbReference type="EMBL" id="JAWDGP010006237">
    <property type="protein sequence ID" value="KAK3745113.1"/>
    <property type="molecule type" value="Genomic_DNA"/>
</dbReference>
<feature type="compositionally biased region" description="Basic and acidic residues" evidence="1">
    <location>
        <begin position="127"/>
        <end position="153"/>
    </location>
</feature>
<sequence length="170" mass="19030">MTTGRINQIAFVADETRSSTWATGGATPVQADPEHPRGSSELHWRATPSQARRRWRSRARSSDGVSSSPSCAATRCHMQARGSAQGERDRDETSGRETVQRTLRIRTTQQARLKLRSHVHNTGQHGPNERRCVSRVHKEASGTDWTTRGRETHGQPYKRGQTTGCAPYRQ</sequence>
<evidence type="ECO:0000313" key="3">
    <source>
        <dbReference type="EMBL" id="KAK3745128.1"/>
    </source>
</evidence>
<evidence type="ECO:0000256" key="1">
    <source>
        <dbReference type="SAM" id="MobiDB-lite"/>
    </source>
</evidence>
<evidence type="ECO:0000313" key="5">
    <source>
        <dbReference type="EMBL" id="KAK3745158.1"/>
    </source>
</evidence>
<dbReference type="Proteomes" id="UP001283361">
    <property type="component" value="Unassembled WGS sequence"/>
</dbReference>
<feature type="region of interest" description="Disordered" evidence="1">
    <location>
        <begin position="1"/>
        <end position="101"/>
    </location>
</feature>
<comment type="caution">
    <text evidence="2">The sequence shown here is derived from an EMBL/GenBank/DDBJ whole genome shotgun (WGS) entry which is preliminary data.</text>
</comment>
<dbReference type="AlphaFoldDB" id="A0AAE1CYC9"/>
<keyword evidence="7" id="KW-1185">Reference proteome</keyword>
<feature type="region of interest" description="Disordered" evidence="1">
    <location>
        <begin position="117"/>
        <end position="170"/>
    </location>
</feature>
<dbReference type="EMBL" id="JAWDGP010006237">
    <property type="protein sequence ID" value="KAK3745158.1"/>
    <property type="molecule type" value="Genomic_DNA"/>
</dbReference>
<proteinExistence type="predicted"/>
<reference evidence="2" key="1">
    <citation type="journal article" date="2023" name="G3 (Bethesda)">
        <title>A reference genome for the long-term kleptoplast-retaining sea slug Elysia crispata morphotype clarki.</title>
        <authorList>
            <person name="Eastman K.E."/>
            <person name="Pendleton A.L."/>
            <person name="Shaikh M.A."/>
            <person name="Suttiyut T."/>
            <person name="Ogas R."/>
            <person name="Tomko P."/>
            <person name="Gavelis G."/>
            <person name="Widhalm J.R."/>
            <person name="Wisecaver J.H."/>
        </authorList>
    </citation>
    <scope>NUCLEOTIDE SEQUENCE</scope>
    <source>
        <strain evidence="2">ECLA1</strain>
    </source>
</reference>
<organism evidence="2 7">
    <name type="scientific">Elysia crispata</name>
    <name type="common">lettuce slug</name>
    <dbReference type="NCBI Taxonomy" id="231223"/>
    <lineage>
        <taxon>Eukaryota</taxon>
        <taxon>Metazoa</taxon>
        <taxon>Spiralia</taxon>
        <taxon>Lophotrochozoa</taxon>
        <taxon>Mollusca</taxon>
        <taxon>Gastropoda</taxon>
        <taxon>Heterobranchia</taxon>
        <taxon>Euthyneura</taxon>
        <taxon>Panpulmonata</taxon>
        <taxon>Sacoglossa</taxon>
        <taxon>Placobranchoidea</taxon>
        <taxon>Plakobranchidae</taxon>
        <taxon>Elysia</taxon>
    </lineage>
</organism>
<dbReference type="EMBL" id="JAWDGP010006237">
    <property type="protein sequence ID" value="KAK3745128.1"/>
    <property type="molecule type" value="Genomic_DNA"/>
</dbReference>
<name>A0AAE1CYC9_9GAST</name>
<evidence type="ECO:0000313" key="4">
    <source>
        <dbReference type="EMBL" id="KAK3745143.1"/>
    </source>
</evidence>
<accession>A0AAE1CYC9</accession>